<dbReference type="AlphaFoldDB" id="A0A0D5Y7G1"/>
<proteinExistence type="predicted"/>
<evidence type="ECO:0000313" key="2">
    <source>
        <dbReference type="EMBL" id="AZE46264.1"/>
    </source>
</evidence>
<protein>
    <submittedName>
        <fullName evidence="1">Uncharacterized protein</fullName>
    </submittedName>
</protein>
<dbReference type="EMBL" id="CP027753">
    <property type="protein sequence ID" value="AZE46264.1"/>
    <property type="molecule type" value="Genomic_DNA"/>
</dbReference>
<sequence>MEKNRILPTFSDHRAQPALCRSRACRYTAPQLHGQKSRAQ</sequence>
<reference evidence="1 3" key="1">
    <citation type="journal article" date="2015" name="Mol. Plant Microbe Interact.">
        <title>Comparative Genomic Analysis of Pseudomonas chlororaphis PCL1606 Reveals New Insight into Antifungal Compounds Involved in Biocontrol.</title>
        <authorList>
            <person name="Calderon C.E."/>
            <person name="Ramos C."/>
            <person name="de Vicente A."/>
            <person name="Cazorla F.M."/>
        </authorList>
    </citation>
    <scope>NUCLEOTIDE SEQUENCE [LARGE SCALE GENOMIC DNA]</scope>
    <source>
        <strain evidence="1 3">PCL1606</strain>
    </source>
</reference>
<dbReference type="Proteomes" id="UP000268048">
    <property type="component" value="Chromosome"/>
</dbReference>
<dbReference type="KEGG" id="pcz:PCL1606_55400"/>
<gene>
    <name evidence="2" type="ORF">C4K04_0562</name>
    <name evidence="1" type="ORF">PCL1606_55400</name>
</gene>
<dbReference type="PATRIC" id="fig|587753.10.peg.5530"/>
<evidence type="ECO:0000313" key="4">
    <source>
        <dbReference type="Proteomes" id="UP000268048"/>
    </source>
</evidence>
<evidence type="ECO:0000313" key="1">
    <source>
        <dbReference type="EMBL" id="AKA26985.1"/>
    </source>
</evidence>
<organism evidence="1 3">
    <name type="scientific">Pseudomonas chlororaphis</name>
    <dbReference type="NCBI Taxonomy" id="587753"/>
    <lineage>
        <taxon>Bacteria</taxon>
        <taxon>Pseudomonadati</taxon>
        <taxon>Pseudomonadota</taxon>
        <taxon>Gammaproteobacteria</taxon>
        <taxon>Pseudomonadales</taxon>
        <taxon>Pseudomonadaceae</taxon>
        <taxon>Pseudomonas</taxon>
    </lineage>
</organism>
<accession>A0A0D5Y7G1</accession>
<dbReference type="Proteomes" id="UP000032748">
    <property type="component" value="Chromosome"/>
</dbReference>
<name>A0A0D5Y7G1_9PSED</name>
<reference evidence="2 4" key="2">
    <citation type="submission" date="2018-03" db="EMBL/GenBank/DDBJ databases">
        <title>Diversity of phytobeneficial traits revealed by whole-genome analysis of worldwide-isolated phenazine-producing Pseudomonas spp.</title>
        <authorList>
            <person name="Biessy A."/>
            <person name="Novinscak A."/>
            <person name="Blom J."/>
            <person name="Leger G."/>
            <person name="Thomashow L.S."/>
            <person name="Cazorla F.M."/>
            <person name="Josic D."/>
            <person name="Filion M."/>
        </authorList>
    </citation>
    <scope>NUCLEOTIDE SEQUENCE [LARGE SCALE GENOMIC DNA]</scope>
    <source>
        <strain evidence="2 4">B25</strain>
    </source>
</reference>
<dbReference type="EMBL" id="CP011110">
    <property type="protein sequence ID" value="AKA26985.1"/>
    <property type="molecule type" value="Genomic_DNA"/>
</dbReference>
<evidence type="ECO:0000313" key="3">
    <source>
        <dbReference type="Proteomes" id="UP000032748"/>
    </source>
</evidence>